<evidence type="ECO:0000313" key="2">
    <source>
        <dbReference type="EMBL" id="VYU80228.1"/>
    </source>
</evidence>
<gene>
    <name evidence="2" type="primary">yjcC</name>
    <name evidence="2" type="ORF">CSLFYP84_00262</name>
</gene>
<proteinExistence type="predicted"/>
<protein>
    <submittedName>
        <fullName evidence="2">Putative membrane protein YjcC</fullName>
    </submittedName>
</protein>
<dbReference type="InterPro" id="IPR035919">
    <property type="entry name" value="EAL_sf"/>
</dbReference>
<dbReference type="AlphaFoldDB" id="A0A6N3HUZ8"/>
<dbReference type="SUPFAM" id="SSF141868">
    <property type="entry name" value="EAL domain-like"/>
    <property type="match status" value="1"/>
</dbReference>
<dbReference type="SMART" id="SM00052">
    <property type="entry name" value="EAL"/>
    <property type="match status" value="1"/>
</dbReference>
<dbReference type="Pfam" id="PF00563">
    <property type="entry name" value="EAL"/>
    <property type="match status" value="1"/>
</dbReference>
<dbReference type="PANTHER" id="PTHR33121:SF70">
    <property type="entry name" value="SIGNALING PROTEIN YKOW"/>
    <property type="match status" value="1"/>
</dbReference>
<dbReference type="InterPro" id="IPR050706">
    <property type="entry name" value="Cyclic-di-GMP_PDE-like"/>
</dbReference>
<sequence>MSINVSYHQLRKGDIVPDMLKKLEQFAMPPSSLTLELTESYFMKEEESRENVLDKLHGAGFTLAMDDFGMGYSSLLSLKNIPVDVVKIDRGFVKGITEDRFNAIFIGAITELCHNVGKQVCLEGVETEEEYRAVRDTGLELIQGFYFGLPVAAEEFERQWLSREL</sequence>
<dbReference type="Gene3D" id="3.20.20.450">
    <property type="entry name" value="EAL domain"/>
    <property type="match status" value="1"/>
</dbReference>
<reference evidence="2" key="1">
    <citation type="submission" date="2019-11" db="EMBL/GenBank/DDBJ databases">
        <authorList>
            <person name="Feng L."/>
        </authorList>
    </citation>
    <scope>NUCLEOTIDE SEQUENCE</scope>
    <source>
        <strain evidence="2">CsymbiosumLFYP84</strain>
    </source>
</reference>
<name>A0A6N3HUZ8_CLOSY</name>
<dbReference type="CDD" id="cd01948">
    <property type="entry name" value="EAL"/>
    <property type="match status" value="1"/>
</dbReference>
<dbReference type="InterPro" id="IPR001633">
    <property type="entry name" value="EAL_dom"/>
</dbReference>
<accession>A0A6N3HUZ8</accession>
<dbReference type="GO" id="GO:0071111">
    <property type="term" value="F:cyclic-guanylate-specific phosphodiesterase activity"/>
    <property type="evidence" value="ECO:0007669"/>
    <property type="project" value="InterPro"/>
</dbReference>
<feature type="domain" description="EAL" evidence="1">
    <location>
        <begin position="1"/>
        <end position="164"/>
    </location>
</feature>
<dbReference type="PROSITE" id="PS50883">
    <property type="entry name" value="EAL"/>
    <property type="match status" value="1"/>
</dbReference>
<dbReference type="EMBL" id="CACRUA010000078">
    <property type="protein sequence ID" value="VYU80228.1"/>
    <property type="molecule type" value="Genomic_DNA"/>
</dbReference>
<organism evidence="2">
    <name type="scientific">Clostridium symbiosum</name>
    <name type="common">Bacteroides symbiosus</name>
    <dbReference type="NCBI Taxonomy" id="1512"/>
    <lineage>
        <taxon>Bacteria</taxon>
        <taxon>Bacillati</taxon>
        <taxon>Bacillota</taxon>
        <taxon>Clostridia</taxon>
        <taxon>Lachnospirales</taxon>
        <taxon>Lachnospiraceae</taxon>
        <taxon>Otoolea</taxon>
    </lineage>
</organism>
<evidence type="ECO:0000259" key="1">
    <source>
        <dbReference type="PROSITE" id="PS50883"/>
    </source>
</evidence>
<dbReference type="PANTHER" id="PTHR33121">
    <property type="entry name" value="CYCLIC DI-GMP PHOSPHODIESTERASE PDEF"/>
    <property type="match status" value="1"/>
</dbReference>